<dbReference type="PANTHER" id="PTHR47204">
    <property type="entry name" value="OS02G0168900 PROTEIN"/>
    <property type="match status" value="1"/>
</dbReference>
<dbReference type="EMBL" id="AMGY01000004">
    <property type="protein sequence ID" value="EXJ84832.1"/>
    <property type="molecule type" value="Genomic_DNA"/>
</dbReference>
<dbReference type="Proteomes" id="UP000019478">
    <property type="component" value="Unassembled WGS sequence"/>
</dbReference>
<proteinExistence type="predicted"/>
<dbReference type="OrthoDB" id="6222486at2759"/>
<protein>
    <submittedName>
        <fullName evidence="2">Uncharacterized protein</fullName>
    </submittedName>
</protein>
<sequence>MLSLQRSAISADKCTANVLPCRIHHDGPTKVTKRYWSPQGEKDGTQTSHFRGRRLRGRVIQLPDGYQGVVAKSTDRYVPQPANNQSGPTYTAVSDDIEMQDEEDEPPEPVKVLEALSSFDKVVVWGHDHVPTSEDLFVKGLEEWISFAEAIHGKPTFQNKQAPQGPESRTES</sequence>
<keyword evidence="3" id="KW-1185">Reference proteome</keyword>
<dbReference type="GO" id="GO:0006401">
    <property type="term" value="P:RNA catabolic process"/>
    <property type="evidence" value="ECO:0007669"/>
    <property type="project" value="InterPro"/>
</dbReference>
<dbReference type="InterPro" id="IPR013924">
    <property type="entry name" value="RNase_H2_suC"/>
</dbReference>
<dbReference type="HOGENOM" id="CLU_097632_0_1_1"/>
<accession>W9XWC4</accession>
<dbReference type="PANTHER" id="PTHR47204:SF1">
    <property type="entry name" value="RIBONUCLEASE H2 SUBUNIT C"/>
    <property type="match status" value="1"/>
</dbReference>
<evidence type="ECO:0000313" key="3">
    <source>
        <dbReference type="Proteomes" id="UP000019478"/>
    </source>
</evidence>
<evidence type="ECO:0000256" key="1">
    <source>
        <dbReference type="SAM" id="MobiDB-lite"/>
    </source>
</evidence>
<reference evidence="2 3" key="1">
    <citation type="submission" date="2013-03" db="EMBL/GenBank/DDBJ databases">
        <title>The Genome Sequence of Capronia epimyces CBS 606.96.</title>
        <authorList>
            <consortium name="The Broad Institute Genomics Platform"/>
            <person name="Cuomo C."/>
            <person name="de Hoog S."/>
            <person name="Gorbushina A."/>
            <person name="Walker B."/>
            <person name="Young S.K."/>
            <person name="Zeng Q."/>
            <person name="Gargeya S."/>
            <person name="Fitzgerald M."/>
            <person name="Haas B."/>
            <person name="Abouelleil A."/>
            <person name="Allen A.W."/>
            <person name="Alvarado L."/>
            <person name="Arachchi H.M."/>
            <person name="Berlin A.M."/>
            <person name="Chapman S.B."/>
            <person name="Gainer-Dewar J."/>
            <person name="Goldberg J."/>
            <person name="Griggs A."/>
            <person name="Gujja S."/>
            <person name="Hansen M."/>
            <person name="Howarth C."/>
            <person name="Imamovic A."/>
            <person name="Ireland A."/>
            <person name="Larimer J."/>
            <person name="McCowan C."/>
            <person name="Murphy C."/>
            <person name="Pearson M."/>
            <person name="Poon T.W."/>
            <person name="Priest M."/>
            <person name="Roberts A."/>
            <person name="Saif S."/>
            <person name="Shea T."/>
            <person name="Sisk P."/>
            <person name="Sykes S."/>
            <person name="Wortman J."/>
            <person name="Nusbaum C."/>
            <person name="Birren B."/>
        </authorList>
    </citation>
    <scope>NUCLEOTIDE SEQUENCE [LARGE SCALE GENOMIC DNA]</scope>
    <source>
        <strain evidence="2 3">CBS 606.96</strain>
    </source>
</reference>
<evidence type="ECO:0000313" key="2">
    <source>
        <dbReference type="EMBL" id="EXJ84832.1"/>
    </source>
</evidence>
<dbReference type="AlphaFoldDB" id="W9XWC4"/>
<dbReference type="CDD" id="cd09271">
    <property type="entry name" value="RNase_H2-C"/>
    <property type="match status" value="1"/>
</dbReference>
<name>W9XWC4_9EURO</name>
<organism evidence="2 3">
    <name type="scientific">Capronia epimyces CBS 606.96</name>
    <dbReference type="NCBI Taxonomy" id="1182542"/>
    <lineage>
        <taxon>Eukaryota</taxon>
        <taxon>Fungi</taxon>
        <taxon>Dikarya</taxon>
        <taxon>Ascomycota</taxon>
        <taxon>Pezizomycotina</taxon>
        <taxon>Eurotiomycetes</taxon>
        <taxon>Chaetothyriomycetidae</taxon>
        <taxon>Chaetothyriales</taxon>
        <taxon>Herpotrichiellaceae</taxon>
        <taxon>Capronia</taxon>
    </lineage>
</organism>
<dbReference type="Pfam" id="PF08615">
    <property type="entry name" value="RNase_H2_suC"/>
    <property type="match status" value="1"/>
</dbReference>
<dbReference type="RefSeq" id="XP_007733817.1">
    <property type="nucleotide sequence ID" value="XM_007735627.1"/>
</dbReference>
<dbReference type="GeneID" id="19169617"/>
<gene>
    <name evidence="2" type="ORF">A1O3_05505</name>
</gene>
<dbReference type="Gene3D" id="2.40.128.680">
    <property type="match status" value="1"/>
</dbReference>
<dbReference type="STRING" id="1182542.W9XWC4"/>
<comment type="caution">
    <text evidence="2">The sequence shown here is derived from an EMBL/GenBank/DDBJ whole genome shotgun (WGS) entry which is preliminary data.</text>
</comment>
<feature type="region of interest" description="Disordered" evidence="1">
    <location>
        <begin position="152"/>
        <end position="172"/>
    </location>
</feature>
<dbReference type="GO" id="GO:0032299">
    <property type="term" value="C:ribonuclease H2 complex"/>
    <property type="evidence" value="ECO:0007669"/>
    <property type="project" value="InterPro"/>
</dbReference>
<dbReference type="eggNOG" id="ENOG502S2XE">
    <property type="taxonomic scope" value="Eukaryota"/>
</dbReference>